<dbReference type="Pfam" id="PF14223">
    <property type="entry name" value="Retrotran_gag_2"/>
    <property type="match status" value="1"/>
</dbReference>
<dbReference type="Proteomes" id="UP000004994">
    <property type="component" value="Chromosome 5"/>
</dbReference>
<sequence length="197" mass="23065">MGDKKNDESTSIEIFDESGHFGMWQGEVLDVIFQQGLYIVIEEKKPDGVGEEDWKIINRVACGTIHFYLTREQTYPHTKKTSANKLWNSLEEKFLKKSNQNKLYMKTRLLRFTYIPGSTMNDHITNFNKLVTNLLNMDVTFTREKQKGGEAEALIARGRSQNHMRMKKERSKSRSRLSKEECTFCREKNTRRKTAQS</sequence>
<dbReference type="Gramene" id="Solyc05g050436.1.1">
    <property type="protein sequence ID" value="Solyc05g050436.1.1"/>
    <property type="gene ID" value="Solyc05g050436.1"/>
</dbReference>
<proteinExistence type="predicted"/>
<accession>A0A3Q7GN09</accession>
<dbReference type="OMA" id="MALEENF"/>
<organism evidence="2">
    <name type="scientific">Solanum lycopersicum</name>
    <name type="common">Tomato</name>
    <name type="synonym">Lycopersicon esculentum</name>
    <dbReference type="NCBI Taxonomy" id="4081"/>
    <lineage>
        <taxon>Eukaryota</taxon>
        <taxon>Viridiplantae</taxon>
        <taxon>Streptophyta</taxon>
        <taxon>Embryophyta</taxon>
        <taxon>Tracheophyta</taxon>
        <taxon>Spermatophyta</taxon>
        <taxon>Magnoliopsida</taxon>
        <taxon>eudicotyledons</taxon>
        <taxon>Gunneridae</taxon>
        <taxon>Pentapetalae</taxon>
        <taxon>asterids</taxon>
        <taxon>lamiids</taxon>
        <taxon>Solanales</taxon>
        <taxon>Solanaceae</taxon>
        <taxon>Solanoideae</taxon>
        <taxon>Solaneae</taxon>
        <taxon>Solanum</taxon>
        <taxon>Solanum subgen. Lycopersicon</taxon>
    </lineage>
</organism>
<feature type="compositionally biased region" description="Basic residues" evidence="1">
    <location>
        <begin position="160"/>
        <end position="176"/>
    </location>
</feature>
<evidence type="ECO:0000313" key="2">
    <source>
        <dbReference type="EnsemblPlants" id="Solyc05g050436.1.1"/>
    </source>
</evidence>
<evidence type="ECO:0000313" key="3">
    <source>
        <dbReference type="Proteomes" id="UP000004994"/>
    </source>
</evidence>
<reference evidence="2" key="2">
    <citation type="submission" date="2019-01" db="UniProtKB">
        <authorList>
            <consortium name="EnsemblPlants"/>
        </authorList>
    </citation>
    <scope>IDENTIFICATION</scope>
    <source>
        <strain evidence="2">cv. Heinz 1706</strain>
    </source>
</reference>
<feature type="region of interest" description="Disordered" evidence="1">
    <location>
        <begin position="157"/>
        <end position="181"/>
    </location>
</feature>
<dbReference type="EnsemblPlants" id="Solyc05g050436.1.1">
    <property type="protein sequence ID" value="Solyc05g050436.1.1"/>
    <property type="gene ID" value="Solyc05g050436.1"/>
</dbReference>
<protein>
    <submittedName>
        <fullName evidence="2">Uncharacterized protein</fullName>
    </submittedName>
</protein>
<keyword evidence="3" id="KW-1185">Reference proteome</keyword>
<dbReference type="AlphaFoldDB" id="A0A3Q7GN09"/>
<evidence type="ECO:0000256" key="1">
    <source>
        <dbReference type="SAM" id="MobiDB-lite"/>
    </source>
</evidence>
<name>A0A3Q7GN09_SOLLC</name>
<dbReference type="InParanoid" id="A0A3Q7GN09"/>
<reference evidence="2" key="1">
    <citation type="journal article" date="2012" name="Nature">
        <title>The tomato genome sequence provides insights into fleshy fruit evolution.</title>
        <authorList>
            <consortium name="Tomato Genome Consortium"/>
        </authorList>
    </citation>
    <scope>NUCLEOTIDE SEQUENCE [LARGE SCALE GENOMIC DNA]</scope>
    <source>
        <strain evidence="2">cv. Heinz 1706</strain>
    </source>
</reference>